<dbReference type="Gene3D" id="3.40.50.720">
    <property type="entry name" value="NAD(P)-binding Rossmann-like Domain"/>
    <property type="match status" value="1"/>
</dbReference>
<dbReference type="PRINTS" id="PR00081">
    <property type="entry name" value="GDHRDH"/>
</dbReference>
<evidence type="ECO:0000313" key="4">
    <source>
        <dbReference type="Proteomes" id="UP000309133"/>
    </source>
</evidence>
<dbReference type="EC" id="1.1.1.47" evidence="3"/>
<dbReference type="Pfam" id="PF13561">
    <property type="entry name" value="adh_short_C2"/>
    <property type="match status" value="1"/>
</dbReference>
<dbReference type="PANTHER" id="PTHR43943:SF2">
    <property type="entry name" value="DEHYDROGENASE_REDUCTASE 4"/>
    <property type="match status" value="1"/>
</dbReference>
<gene>
    <name evidence="3" type="ORF">E6C64_06240</name>
</gene>
<dbReference type="SUPFAM" id="SSF51735">
    <property type="entry name" value="NAD(P)-binding Rossmann-fold domains"/>
    <property type="match status" value="1"/>
</dbReference>
<dbReference type="InterPro" id="IPR036291">
    <property type="entry name" value="NAD(P)-bd_dom_sf"/>
</dbReference>
<keyword evidence="2 3" id="KW-0560">Oxidoreductase</keyword>
<proteinExistence type="inferred from homology"/>
<dbReference type="GO" id="GO:0047936">
    <property type="term" value="F:glucose 1-dehydrogenase [NAD(P)+] activity"/>
    <property type="evidence" value="ECO:0007669"/>
    <property type="project" value="UniProtKB-EC"/>
</dbReference>
<comment type="similarity">
    <text evidence="1">Belongs to the short-chain dehydrogenases/reductases (SDR) family.</text>
</comment>
<keyword evidence="4" id="KW-1185">Reference proteome</keyword>
<dbReference type="EMBL" id="SSSM01000003">
    <property type="protein sequence ID" value="THG31665.1"/>
    <property type="molecule type" value="Genomic_DNA"/>
</dbReference>
<reference evidence="3 4" key="1">
    <citation type="submission" date="2019-04" db="EMBL/GenBank/DDBJ databases">
        <authorList>
            <person name="Jiang L."/>
        </authorList>
    </citation>
    <scope>NUCLEOTIDE SEQUENCE [LARGE SCALE GENOMIC DNA]</scope>
    <source>
        <strain evidence="3 4">YIM 131853</strain>
    </source>
</reference>
<dbReference type="AlphaFoldDB" id="A0A4S4FPZ1"/>
<dbReference type="CDD" id="cd05233">
    <property type="entry name" value="SDR_c"/>
    <property type="match status" value="1"/>
</dbReference>
<organism evidence="3 4">
    <name type="scientific">Naasia lichenicola</name>
    <dbReference type="NCBI Taxonomy" id="2565933"/>
    <lineage>
        <taxon>Bacteria</taxon>
        <taxon>Bacillati</taxon>
        <taxon>Actinomycetota</taxon>
        <taxon>Actinomycetes</taxon>
        <taxon>Micrococcales</taxon>
        <taxon>Microbacteriaceae</taxon>
        <taxon>Naasia</taxon>
    </lineage>
</organism>
<evidence type="ECO:0000256" key="1">
    <source>
        <dbReference type="ARBA" id="ARBA00006484"/>
    </source>
</evidence>
<dbReference type="PANTHER" id="PTHR43943">
    <property type="entry name" value="DEHYDROGENASE/REDUCTASE (SDR FAMILY) MEMBER 4"/>
    <property type="match status" value="1"/>
</dbReference>
<dbReference type="RefSeq" id="WP_136426785.1">
    <property type="nucleotide sequence ID" value="NZ_SSSM01000003.1"/>
</dbReference>
<evidence type="ECO:0000313" key="3">
    <source>
        <dbReference type="EMBL" id="THG31665.1"/>
    </source>
</evidence>
<dbReference type="FunFam" id="3.40.50.720:FF:000084">
    <property type="entry name" value="Short-chain dehydrogenase reductase"/>
    <property type="match status" value="1"/>
</dbReference>
<dbReference type="Proteomes" id="UP000309133">
    <property type="component" value="Unassembled WGS sequence"/>
</dbReference>
<protein>
    <submittedName>
        <fullName evidence="3">Glucose 1-dehydrogenase</fullName>
        <ecNumber evidence="3">1.1.1.47</ecNumber>
    </submittedName>
</protein>
<accession>A0A4S4FPZ1</accession>
<sequence length="278" mass="28590">MTQPTGSSAAPVSSAPDVLSAAQLFSLDGRVAIVTGATSGIGYATARLLASAGARTILTGLVADDAVRIAAELADEGLPVSGRGCDVRRPDELADLVDSVYAHFGRLDSIVCNAGLAIDTDPMTTAPVELDEQLDVMFDVHVRSILHLAGAAFPRMAEAGGGSLIVMSSIAGLRGNRQIGLYGITKAANAQLARNLAVQWGPQNIRVNAVAPGVIDTPFARPITSDPSIADQRLAKTPLRRFGSPQHVAGTVLWLASEAGAFTSGQTIVVDGGTLIAD</sequence>
<name>A0A4S4FPZ1_9MICO</name>
<evidence type="ECO:0000256" key="2">
    <source>
        <dbReference type="ARBA" id="ARBA00023002"/>
    </source>
</evidence>
<dbReference type="InterPro" id="IPR002347">
    <property type="entry name" value="SDR_fam"/>
</dbReference>
<comment type="caution">
    <text evidence="3">The sequence shown here is derived from an EMBL/GenBank/DDBJ whole genome shotgun (WGS) entry which is preliminary data.</text>
</comment>
<dbReference type="NCBIfam" id="NF005559">
    <property type="entry name" value="PRK07231.1"/>
    <property type="match status" value="1"/>
</dbReference>
<dbReference type="OrthoDB" id="9803333at2"/>